<evidence type="ECO:0000256" key="1">
    <source>
        <dbReference type="SAM" id="Coils"/>
    </source>
</evidence>
<evidence type="ECO:0000313" key="4">
    <source>
        <dbReference type="EMBL" id="CAK9436941.1"/>
    </source>
</evidence>
<keyword evidence="3" id="KW-0472">Membrane</keyword>
<dbReference type="RefSeq" id="XP_066828385.1">
    <property type="nucleotide sequence ID" value="XM_066971336.1"/>
</dbReference>
<feature type="coiled-coil region" evidence="1">
    <location>
        <begin position="336"/>
        <end position="372"/>
    </location>
</feature>
<name>A0ABP0ZGC5_9ASCO</name>
<feature type="region of interest" description="Disordered" evidence="2">
    <location>
        <begin position="56"/>
        <end position="93"/>
    </location>
</feature>
<organism evidence="4 5">
    <name type="scientific">Lodderomyces beijingensis</name>
    <dbReference type="NCBI Taxonomy" id="1775926"/>
    <lineage>
        <taxon>Eukaryota</taxon>
        <taxon>Fungi</taxon>
        <taxon>Dikarya</taxon>
        <taxon>Ascomycota</taxon>
        <taxon>Saccharomycotina</taxon>
        <taxon>Pichiomycetes</taxon>
        <taxon>Debaryomycetaceae</taxon>
        <taxon>Candida/Lodderomyces clade</taxon>
        <taxon>Lodderomyces</taxon>
    </lineage>
</organism>
<feature type="compositionally biased region" description="Polar residues" evidence="2">
    <location>
        <begin position="78"/>
        <end position="89"/>
    </location>
</feature>
<sequence length="670" mass="76484">MNVTSNGYYSEQYLNRRKQQLLEAQRYHYDQSYYAPTPQELLRADRMNSGLESPHVVYEMPQRKQPIMKNIRPKPRVPSSSGSPNSARNGNDVEDQVEYYSDDDELKEEQTPAQLNYIQNQQQQQRRQHRYRNQRHYLLQPGQPIYPYDQYGYMQQPASRQPKIRPNKNDNYYLKQKEKFDAADASLKPKMYTHNTFREVFQDKDENINRYNPMDSVFEKKRVDSDGKDIKTTFLRNVRFMKESYHDYDYYDSRKKKKSNSVKDVFVTQVSDDDDDDDDDENNDVEQEGNQDAANGKSVSEDGGEGGAKKKAKNTKFKVMLRKKLKKTSKELGRNFDSHLEERRQLKAQAMKEEEEAKAKAEKLEQERIQETQFGTSLGTAAAAAGGIGGMVAPLANYLWSWMPSYPQQATNVDQNQVLAGEAIPPVVKTKFDEASPLSNALVVAAGAGTRAEDGGTTIKAKKNPRLKKFASGSKTLFANWNQPANKMFNGELMAMADASKLQKTKPTRDTPTAVDITSSATTTAQTEAAPNEFVIEYDSDNDEGKSMSEELYYNPQTRQLEMQPPTSQSSMLLASKPKPMLLDAQVPMELISNFILVLKRVQIMKLIFAPIDIIGEFFPHLQTVVIILELVLFVWILFELSRLIDALCMMVKAFCAPMIAVGRFMNKIM</sequence>
<keyword evidence="1" id="KW-0175">Coiled coil</keyword>
<dbReference type="EMBL" id="OZ022406">
    <property type="protein sequence ID" value="CAK9436941.1"/>
    <property type="molecule type" value="Genomic_DNA"/>
</dbReference>
<proteinExistence type="predicted"/>
<dbReference type="Proteomes" id="UP001497383">
    <property type="component" value="Chromosome 2"/>
</dbReference>
<dbReference type="GeneID" id="92206643"/>
<feature type="region of interest" description="Disordered" evidence="2">
    <location>
        <begin position="268"/>
        <end position="313"/>
    </location>
</feature>
<evidence type="ECO:0000256" key="3">
    <source>
        <dbReference type="SAM" id="Phobius"/>
    </source>
</evidence>
<evidence type="ECO:0000313" key="5">
    <source>
        <dbReference type="Proteomes" id="UP001497383"/>
    </source>
</evidence>
<keyword evidence="5" id="KW-1185">Reference proteome</keyword>
<evidence type="ECO:0000256" key="2">
    <source>
        <dbReference type="SAM" id="MobiDB-lite"/>
    </source>
</evidence>
<feature type="compositionally biased region" description="Acidic residues" evidence="2">
    <location>
        <begin position="271"/>
        <end position="289"/>
    </location>
</feature>
<accession>A0ABP0ZGC5</accession>
<reference evidence="4 5" key="1">
    <citation type="submission" date="2024-03" db="EMBL/GenBank/DDBJ databases">
        <authorList>
            <person name="Brejova B."/>
        </authorList>
    </citation>
    <scope>NUCLEOTIDE SEQUENCE [LARGE SCALE GENOMIC DNA]</scope>
    <source>
        <strain evidence="4 5">CBS 14171</strain>
    </source>
</reference>
<feature type="transmembrane region" description="Helical" evidence="3">
    <location>
        <begin position="619"/>
        <end position="639"/>
    </location>
</feature>
<gene>
    <name evidence="4" type="ORF">LODBEIA_P14470</name>
</gene>
<keyword evidence="3" id="KW-1133">Transmembrane helix</keyword>
<protein>
    <submittedName>
        <fullName evidence="4">Uncharacterized protein</fullName>
    </submittedName>
</protein>
<feature type="region of interest" description="Disordered" evidence="2">
    <location>
        <begin position="503"/>
        <end position="526"/>
    </location>
</feature>
<keyword evidence="3" id="KW-0812">Transmembrane</keyword>